<feature type="chain" id="PRO_5030652249" evidence="2">
    <location>
        <begin position="23"/>
        <end position="229"/>
    </location>
</feature>
<evidence type="ECO:0000256" key="1">
    <source>
        <dbReference type="SAM" id="MobiDB-lite"/>
    </source>
</evidence>
<accession>A0A7X0RWR4</accession>
<feature type="signal peptide" evidence="2">
    <location>
        <begin position="1"/>
        <end position="22"/>
    </location>
</feature>
<dbReference type="PROSITE" id="PS51257">
    <property type="entry name" value="PROKAR_LIPOPROTEIN"/>
    <property type="match status" value="1"/>
</dbReference>
<dbReference type="Proteomes" id="UP000547209">
    <property type="component" value="Unassembled WGS sequence"/>
</dbReference>
<evidence type="ECO:0000313" key="5">
    <source>
        <dbReference type="Proteomes" id="UP000547209"/>
    </source>
</evidence>
<protein>
    <submittedName>
        <fullName evidence="4">Spore gernimation protein</fullName>
    </submittedName>
</protein>
<evidence type="ECO:0000259" key="3">
    <source>
        <dbReference type="Pfam" id="PF17898"/>
    </source>
</evidence>
<feature type="domain" description="Spore germination GerD central core" evidence="3">
    <location>
        <begin position="76"/>
        <end position="185"/>
    </location>
</feature>
<dbReference type="RefSeq" id="WP_185672948.1">
    <property type="nucleotide sequence ID" value="NZ_JACJVP010000061.1"/>
</dbReference>
<name>A0A7X0RWR4_9BACL</name>
<evidence type="ECO:0000313" key="4">
    <source>
        <dbReference type="EMBL" id="MBB6675092.1"/>
    </source>
</evidence>
<dbReference type="Pfam" id="PF17898">
    <property type="entry name" value="GerD"/>
    <property type="match status" value="1"/>
</dbReference>
<sequence length="229" mass="24404">MRLRMSLTCAMLAATVVLSSCGAESSGGGEQLSYKDVKSMVVDILGSQEAQEALEKAQTQKYGTSSLHMQALTPSDQEQVRTAVKDVLTSSNYSKVLEEIMTDTKFAGEFAKAVSKDNKQIHKDLLKDPTYQQELVSVFKNSEMKQVILESTKMPEYRKQMMSAVQEAVQSPLFKLELMKILQTVVKDELNPDKTKPSQGGKEGGGGQGGNQEGGGEGGGGGGGGGGNG</sequence>
<gene>
    <name evidence="4" type="ORF">H7C19_30960</name>
</gene>
<keyword evidence="2" id="KW-0732">Signal</keyword>
<evidence type="ECO:0000256" key="2">
    <source>
        <dbReference type="SAM" id="SignalP"/>
    </source>
</evidence>
<dbReference type="NCBIfam" id="NF040801">
    <property type="entry name" value="spore_GerD"/>
    <property type="match status" value="1"/>
</dbReference>
<feature type="compositionally biased region" description="Gly residues" evidence="1">
    <location>
        <begin position="201"/>
        <end position="229"/>
    </location>
</feature>
<keyword evidence="5" id="KW-1185">Reference proteome</keyword>
<dbReference type="EMBL" id="JACJVP010000061">
    <property type="protein sequence ID" value="MBB6675092.1"/>
    <property type="molecule type" value="Genomic_DNA"/>
</dbReference>
<comment type="caution">
    <text evidence="4">The sequence shown here is derived from an EMBL/GenBank/DDBJ whole genome shotgun (WGS) entry which is preliminary data.</text>
</comment>
<feature type="region of interest" description="Disordered" evidence="1">
    <location>
        <begin position="189"/>
        <end position="229"/>
    </location>
</feature>
<dbReference type="AlphaFoldDB" id="A0A7X0RWR4"/>
<proteinExistence type="predicted"/>
<organism evidence="4 5">
    <name type="scientific">Cohnella nanjingensis</name>
    <dbReference type="NCBI Taxonomy" id="1387779"/>
    <lineage>
        <taxon>Bacteria</taxon>
        <taxon>Bacillati</taxon>
        <taxon>Bacillota</taxon>
        <taxon>Bacilli</taxon>
        <taxon>Bacillales</taxon>
        <taxon>Paenibacillaceae</taxon>
        <taxon>Cohnella</taxon>
    </lineage>
</organism>
<reference evidence="4 5" key="1">
    <citation type="submission" date="2020-08" db="EMBL/GenBank/DDBJ databases">
        <title>Cohnella phylogeny.</title>
        <authorList>
            <person name="Dunlap C."/>
        </authorList>
    </citation>
    <scope>NUCLEOTIDE SEQUENCE [LARGE SCALE GENOMIC DNA]</scope>
    <source>
        <strain evidence="4 5">DSM 28246</strain>
    </source>
</reference>
<dbReference type="InterPro" id="IPR041262">
    <property type="entry name" value="GerD_central"/>
</dbReference>